<organism evidence="4 5">
    <name type="scientific">Candidatus Liberibacter solanacearum</name>
    <dbReference type="NCBI Taxonomy" id="556287"/>
    <lineage>
        <taxon>Bacteria</taxon>
        <taxon>Pseudomonadati</taxon>
        <taxon>Pseudomonadota</taxon>
        <taxon>Alphaproteobacteria</taxon>
        <taxon>Hyphomicrobiales</taxon>
        <taxon>Rhizobiaceae</taxon>
        <taxon>Liberibacter</taxon>
    </lineage>
</organism>
<sequence length="248" mass="28463">MEKEVKNTLNWKEIGQRFRDLRESRGLDQIGVVKKAQAFNNAICQYEAGTAPASTNYALFLRNEFGASFDWLYDGDVIDREYKDVQQKKILDPHAIGARLKEIRVEKGMTQVEFGRLIGLSSVGIGNIENGHRTPEIKTALKIKRALNKPLDWIYFGDKCIGTSNRVQSPTTTKPYIPLKQLKRELKEEIISHFKHMDESELALLATRLRMEQKHNTTLSDSETQDRLRANQIKSNQSSQESKKKSRL</sequence>
<comment type="caution">
    <text evidence="4">The sequence shown here is derived from an EMBL/GenBank/DDBJ whole genome shotgun (WGS) entry which is preliminary data.</text>
</comment>
<name>A0A424FKT3_9HYPH</name>
<dbReference type="SUPFAM" id="SSF47413">
    <property type="entry name" value="lambda repressor-like DNA-binding domains"/>
    <property type="match status" value="2"/>
</dbReference>
<evidence type="ECO:0000256" key="2">
    <source>
        <dbReference type="SAM" id="MobiDB-lite"/>
    </source>
</evidence>
<protein>
    <submittedName>
        <fullName evidence="4">Helix-turn-helix domain-containing protein</fullName>
    </submittedName>
</protein>
<dbReference type="InterPro" id="IPR001387">
    <property type="entry name" value="Cro/C1-type_HTH"/>
</dbReference>
<dbReference type="Pfam" id="PF01381">
    <property type="entry name" value="HTH_3"/>
    <property type="match status" value="1"/>
</dbReference>
<feature type="domain" description="HTH cro/C1-type" evidence="3">
    <location>
        <begin position="100"/>
        <end position="154"/>
    </location>
</feature>
<dbReference type="Gene3D" id="1.10.260.40">
    <property type="entry name" value="lambda repressor-like DNA-binding domains"/>
    <property type="match status" value="2"/>
</dbReference>
<dbReference type="SMART" id="SM00530">
    <property type="entry name" value="HTH_XRE"/>
    <property type="match status" value="2"/>
</dbReference>
<dbReference type="PANTHER" id="PTHR46558:SF4">
    <property type="entry name" value="DNA-BIDING PHAGE PROTEIN"/>
    <property type="match status" value="1"/>
</dbReference>
<gene>
    <name evidence="4" type="ORF">C0030_005940</name>
</gene>
<evidence type="ECO:0000259" key="3">
    <source>
        <dbReference type="PROSITE" id="PS50943"/>
    </source>
</evidence>
<keyword evidence="1" id="KW-0238">DNA-binding</keyword>
<evidence type="ECO:0000313" key="4">
    <source>
        <dbReference type="EMBL" id="RPD36773.1"/>
    </source>
</evidence>
<dbReference type="InterPro" id="IPR010982">
    <property type="entry name" value="Lambda_DNA-bd_dom_sf"/>
</dbReference>
<feature type="region of interest" description="Disordered" evidence="2">
    <location>
        <begin position="215"/>
        <end position="248"/>
    </location>
</feature>
<dbReference type="PANTHER" id="PTHR46558">
    <property type="entry name" value="TRACRIPTIONAL REGULATORY PROTEIN-RELATED-RELATED"/>
    <property type="match status" value="1"/>
</dbReference>
<accession>A0A424FKT3</accession>
<dbReference type="CDD" id="cd00093">
    <property type="entry name" value="HTH_XRE"/>
    <property type="match status" value="1"/>
</dbReference>
<evidence type="ECO:0000313" key="5">
    <source>
        <dbReference type="Proteomes" id="UP000236895"/>
    </source>
</evidence>
<evidence type="ECO:0000256" key="1">
    <source>
        <dbReference type="ARBA" id="ARBA00023125"/>
    </source>
</evidence>
<dbReference type="EMBL" id="PKRU02000033">
    <property type="protein sequence ID" value="RPD36773.1"/>
    <property type="molecule type" value="Genomic_DNA"/>
</dbReference>
<proteinExistence type="predicted"/>
<reference evidence="4 5" key="1">
    <citation type="submission" date="2018-11" db="EMBL/GenBank/DDBJ databases">
        <title>Genome Analysis of Haplotype D of Candidatus Liberibacter Solanacearum.</title>
        <authorList>
            <person name="Katsir L."/>
            <person name="Ruan Z."/>
            <person name="Santos Garcia D."/>
            <person name="Piasezky A."/>
            <person name="Jiang J."/>
            <person name="Sela N."/>
            <person name="Freilich S."/>
            <person name="Bahar O."/>
        </authorList>
    </citation>
    <scope>NUCLEOTIDE SEQUENCE [LARGE SCALE GENOMIC DNA]</scope>
    <source>
        <strain evidence="5">haplotype D1</strain>
    </source>
</reference>
<dbReference type="AlphaFoldDB" id="A0A424FKT3"/>
<dbReference type="Proteomes" id="UP000236895">
    <property type="component" value="Unassembled WGS sequence"/>
</dbReference>
<dbReference type="GO" id="GO:0003677">
    <property type="term" value="F:DNA binding"/>
    <property type="evidence" value="ECO:0007669"/>
    <property type="project" value="UniProtKB-KW"/>
</dbReference>
<dbReference type="RefSeq" id="WP_103847168.1">
    <property type="nucleotide sequence ID" value="NZ_PKRU02000033.1"/>
</dbReference>
<dbReference type="PROSITE" id="PS50943">
    <property type="entry name" value="HTH_CROC1"/>
    <property type="match status" value="1"/>
</dbReference>